<dbReference type="Proteomes" id="UP000237271">
    <property type="component" value="Unassembled WGS sequence"/>
</dbReference>
<evidence type="ECO:0000313" key="2">
    <source>
        <dbReference type="EMBL" id="POM76410.1"/>
    </source>
</evidence>
<evidence type="ECO:0000313" key="3">
    <source>
        <dbReference type="Proteomes" id="UP000237271"/>
    </source>
</evidence>
<feature type="compositionally biased region" description="Low complexity" evidence="1">
    <location>
        <begin position="169"/>
        <end position="180"/>
    </location>
</feature>
<reference evidence="2 3" key="1">
    <citation type="journal article" date="2017" name="Genome Biol. Evol.">
        <title>Phytophthora megakarya and P. palmivora, closely related causal agents of cacao black pod rot, underwent increases in genome sizes and gene numbers by different mechanisms.</title>
        <authorList>
            <person name="Ali S.S."/>
            <person name="Shao J."/>
            <person name="Lary D.J."/>
            <person name="Kronmiller B."/>
            <person name="Shen D."/>
            <person name="Strem M.D."/>
            <person name="Amoako-Attah I."/>
            <person name="Akrofi A.Y."/>
            <person name="Begoude B.A."/>
            <person name="Ten Hoopen G.M."/>
            <person name="Coulibaly K."/>
            <person name="Kebe B.I."/>
            <person name="Melnick R.L."/>
            <person name="Guiltinan M.J."/>
            <person name="Tyler B.M."/>
            <person name="Meinhardt L.W."/>
            <person name="Bailey B.A."/>
        </authorList>
    </citation>
    <scope>NUCLEOTIDE SEQUENCE [LARGE SCALE GENOMIC DNA]</scope>
    <source>
        <strain evidence="3">sbr112.9</strain>
    </source>
</reference>
<proteinExistence type="predicted"/>
<dbReference type="PANTHER" id="PTHR37028:SF4">
    <property type="entry name" value="ALMS MOTIF DOMAIN-CONTAINING PROTEIN"/>
    <property type="match status" value="1"/>
</dbReference>
<keyword evidence="3" id="KW-1185">Reference proteome</keyword>
<dbReference type="PANTHER" id="PTHR37028">
    <property type="entry name" value="UNNAMED PRODUCT-RELATED"/>
    <property type="match status" value="1"/>
</dbReference>
<feature type="region of interest" description="Disordered" evidence="1">
    <location>
        <begin position="78"/>
        <end position="180"/>
    </location>
</feature>
<organism evidence="2 3">
    <name type="scientific">Phytophthora palmivora</name>
    <dbReference type="NCBI Taxonomy" id="4796"/>
    <lineage>
        <taxon>Eukaryota</taxon>
        <taxon>Sar</taxon>
        <taxon>Stramenopiles</taxon>
        <taxon>Oomycota</taxon>
        <taxon>Peronosporomycetes</taxon>
        <taxon>Peronosporales</taxon>
        <taxon>Peronosporaceae</taxon>
        <taxon>Phytophthora</taxon>
    </lineage>
</organism>
<gene>
    <name evidence="2" type="ORF">PHPALM_6345</name>
</gene>
<name>A0A2P4YF11_9STRA</name>
<dbReference type="OrthoDB" id="299616at2759"/>
<feature type="compositionally biased region" description="Polar residues" evidence="1">
    <location>
        <begin position="86"/>
        <end position="102"/>
    </location>
</feature>
<sequence>MKEKIEIGEELRLQKEMAECTFRPQIEVDTVPSNGEPAPPVWERLLSYDKAQVIEEREKLKEQLEMQECTFKPEVKSPDALLMKRSPSSNVFDRLTGSNTSPLDPARPAFITRRPSNSPGRQSPNAKNPSVGRIIKSTKFSLPVQRKKLSRTHSISQPSSVNKPTMKRSTSFSGSSSPTISTADVLSCLVGGTDTCSRNATMPQSVTENYESWSAELNAKLRNYNSEEGL</sequence>
<feature type="compositionally biased region" description="Polar residues" evidence="1">
    <location>
        <begin position="152"/>
        <end position="163"/>
    </location>
</feature>
<evidence type="ECO:0000256" key="1">
    <source>
        <dbReference type="SAM" id="MobiDB-lite"/>
    </source>
</evidence>
<comment type="caution">
    <text evidence="2">The sequence shown here is derived from an EMBL/GenBank/DDBJ whole genome shotgun (WGS) entry which is preliminary data.</text>
</comment>
<dbReference type="EMBL" id="NCKW01003447">
    <property type="protein sequence ID" value="POM76410.1"/>
    <property type="molecule type" value="Genomic_DNA"/>
</dbReference>
<accession>A0A2P4YF11</accession>
<protein>
    <submittedName>
        <fullName evidence="2">Uncharacterized protein</fullName>
    </submittedName>
</protein>
<feature type="compositionally biased region" description="Polar residues" evidence="1">
    <location>
        <begin position="114"/>
        <end position="128"/>
    </location>
</feature>
<dbReference type="AlphaFoldDB" id="A0A2P4YF11"/>